<proteinExistence type="predicted"/>
<feature type="non-terminal residue" evidence="2">
    <location>
        <position position="1"/>
    </location>
</feature>
<evidence type="ECO:0000259" key="1">
    <source>
        <dbReference type="Pfam" id="PF09423"/>
    </source>
</evidence>
<dbReference type="PANTHER" id="PTHR33987">
    <property type="entry name" value="CALCINEURIN-LIKE METALLO-PHOSPHOESTERASE SUPERFAMILY PROTEIN"/>
    <property type="match status" value="1"/>
</dbReference>
<feature type="non-terminal residue" evidence="2">
    <location>
        <position position="334"/>
    </location>
</feature>
<gene>
    <name evidence="2" type="ORF">METZ01_LOCUS36927</name>
</gene>
<dbReference type="PANTHER" id="PTHR33987:SF1">
    <property type="entry name" value="CALCINEURIN-LIKE METALLO-PHOSPHOESTERASE SUPERFAMILY PROTEIN"/>
    <property type="match status" value="1"/>
</dbReference>
<dbReference type="Gene3D" id="3.60.21.70">
    <property type="entry name" value="PhoD-like phosphatase"/>
    <property type="match status" value="1"/>
</dbReference>
<feature type="domain" description="PhoD-like phosphatase metallophosphatase" evidence="1">
    <location>
        <begin position="37"/>
        <end position="280"/>
    </location>
</feature>
<sequence>MKLIIALVTVIFSFSVNAKTIEKIALGSCLHQDRSQPIWEAILHEKSDIFIFMGDNVYGDDKKTGKLEKLKKTYDLQKNRIPFNKLKETNEITAIWDDHDYGINDGGASFPYKEDAEKLFFDFWEIPEGHEQRSHPGLYFEIKRELENGTLQIIFLDTRYFKSDFIPTDQKDAPLKERYINDLDPSKTILGKKQWKWLSKKLKEKVDVRIIVSSIQIIAEGHGYEKWGLLPLEKEKFYNLIDSNSSNNIIIISGDRHAGGIYKDTTKAGLNIYELTSSSLNLPVGGWIGLVESKEEPGPKRIGALYLMENYGLIEFNSNNKVFLSLKDITGKTI</sequence>
<reference evidence="2" key="1">
    <citation type="submission" date="2018-05" db="EMBL/GenBank/DDBJ databases">
        <authorList>
            <person name="Lanie J.A."/>
            <person name="Ng W.-L."/>
            <person name="Kazmierczak K.M."/>
            <person name="Andrzejewski T.M."/>
            <person name="Davidsen T.M."/>
            <person name="Wayne K.J."/>
            <person name="Tettelin H."/>
            <person name="Glass J.I."/>
            <person name="Rusch D."/>
            <person name="Podicherti R."/>
            <person name="Tsui H.-C.T."/>
            <person name="Winkler M.E."/>
        </authorList>
    </citation>
    <scope>NUCLEOTIDE SEQUENCE</scope>
</reference>
<organism evidence="2">
    <name type="scientific">marine metagenome</name>
    <dbReference type="NCBI Taxonomy" id="408172"/>
    <lineage>
        <taxon>unclassified sequences</taxon>
        <taxon>metagenomes</taxon>
        <taxon>ecological metagenomes</taxon>
    </lineage>
</organism>
<dbReference type="CDD" id="cd07389">
    <property type="entry name" value="MPP_PhoD"/>
    <property type="match status" value="1"/>
</dbReference>
<dbReference type="SUPFAM" id="SSF56300">
    <property type="entry name" value="Metallo-dependent phosphatases"/>
    <property type="match status" value="1"/>
</dbReference>
<accession>A0A381R3A8</accession>
<dbReference type="EMBL" id="UINC01001580">
    <property type="protein sequence ID" value="SUZ84073.1"/>
    <property type="molecule type" value="Genomic_DNA"/>
</dbReference>
<dbReference type="Pfam" id="PF09423">
    <property type="entry name" value="PhoD"/>
    <property type="match status" value="1"/>
</dbReference>
<dbReference type="InterPro" id="IPR018946">
    <property type="entry name" value="PhoD-like_MPP"/>
</dbReference>
<protein>
    <recommendedName>
        <fullName evidence="1">PhoD-like phosphatase metallophosphatase domain-containing protein</fullName>
    </recommendedName>
</protein>
<dbReference type="AlphaFoldDB" id="A0A381R3A8"/>
<dbReference type="InterPro" id="IPR038607">
    <property type="entry name" value="PhoD-like_sf"/>
</dbReference>
<evidence type="ECO:0000313" key="2">
    <source>
        <dbReference type="EMBL" id="SUZ84073.1"/>
    </source>
</evidence>
<dbReference type="InterPro" id="IPR029052">
    <property type="entry name" value="Metallo-depent_PP-like"/>
</dbReference>
<name>A0A381R3A8_9ZZZZ</name>